<name>A0A2N6PHF4_9MICO</name>
<dbReference type="AlphaFoldDB" id="A0A2N6PHF4"/>
<sequence length="261" mass="28617">MPENVRRVSVESAGPAEDLGFLAQSELDSAAESDIDYRLIGGFMVRLLLAHYPVTHRSMRVTRDADATVGTVEAVGSLVTQLRRRGFENLRANQLVKHTGRGQQLEINVLLPSLSPNPGLSTRNVPGVGLVDALPELTFALSAPAIDTEVDVRLSGGQTLLYRTKIPDVETAVILKLLSWSSRRSDADLSDLALLLEMREEHPSVTWSLDDGPPRGYRLDAARVSERLTRYLLRTADNSDLPTGFDRYRCAELLTASIASP</sequence>
<dbReference type="RefSeq" id="WP_102161906.1">
    <property type="nucleotide sequence ID" value="NZ_PNFZ01000003.1"/>
</dbReference>
<evidence type="ECO:0000313" key="1">
    <source>
        <dbReference type="EMBL" id="PMB98109.1"/>
    </source>
</evidence>
<organism evidence="1 2">
    <name type="scientific">Brevibacterium luteolum</name>
    <dbReference type="NCBI Taxonomy" id="199591"/>
    <lineage>
        <taxon>Bacteria</taxon>
        <taxon>Bacillati</taxon>
        <taxon>Actinomycetota</taxon>
        <taxon>Actinomycetes</taxon>
        <taxon>Micrococcales</taxon>
        <taxon>Brevibacteriaceae</taxon>
        <taxon>Brevibacterium</taxon>
    </lineage>
</organism>
<dbReference type="Proteomes" id="UP000235703">
    <property type="component" value="Unassembled WGS sequence"/>
</dbReference>
<proteinExistence type="predicted"/>
<evidence type="ECO:0000313" key="2">
    <source>
        <dbReference type="Proteomes" id="UP000235703"/>
    </source>
</evidence>
<evidence type="ECO:0008006" key="3">
    <source>
        <dbReference type="Google" id="ProtNLM"/>
    </source>
</evidence>
<reference evidence="1 2" key="1">
    <citation type="submission" date="2017-09" db="EMBL/GenBank/DDBJ databases">
        <title>Bacterial strain isolated from the female urinary microbiota.</title>
        <authorList>
            <person name="Thomas-White K."/>
            <person name="Kumar N."/>
            <person name="Forster S."/>
            <person name="Putonti C."/>
            <person name="Lawley T."/>
            <person name="Wolfe A.J."/>
        </authorList>
    </citation>
    <scope>NUCLEOTIDE SEQUENCE [LARGE SCALE GENOMIC DNA]</scope>
    <source>
        <strain evidence="1 2">UMB0680</strain>
    </source>
</reference>
<accession>A0A2N6PHF4</accession>
<keyword evidence="2" id="KW-1185">Reference proteome</keyword>
<protein>
    <recommendedName>
        <fullName evidence="3">Nucleotidyl transferase AbiEii/AbiGii toxin family protein</fullName>
    </recommendedName>
</protein>
<gene>
    <name evidence="1" type="ORF">CJ198_06975</name>
</gene>
<dbReference type="EMBL" id="PNFZ01000003">
    <property type="protein sequence ID" value="PMB98109.1"/>
    <property type="molecule type" value="Genomic_DNA"/>
</dbReference>
<comment type="caution">
    <text evidence="1">The sequence shown here is derived from an EMBL/GenBank/DDBJ whole genome shotgun (WGS) entry which is preliminary data.</text>
</comment>